<reference evidence="3" key="1">
    <citation type="submission" date="2007-11" db="EMBL/GenBank/DDBJ databases">
        <authorList>
            <consortium name="The Broad Institute Genome Sequencing Platform"/>
            <person name="Volkman S.K."/>
            <person name="Daily J.P."/>
            <person name="Sarr O."/>
            <person name="Ndiaye D."/>
            <person name="Ndir O."/>
            <person name="Mboup S."/>
            <person name="Lukens A."/>
            <person name="Stange-Thomann N."/>
            <person name="Mauceli E."/>
            <person name="Gnerre S."/>
            <person name="Jaffe D."/>
            <person name="Zainoun J."/>
            <person name="Wiegand R.C."/>
            <person name="Birren B."/>
            <person name="Galagan J."/>
            <person name="Lander E."/>
            <person name="Wirth D.F."/>
        </authorList>
    </citation>
    <scope>NUCLEOTIDE SEQUENCE [LARGE SCALE GENOMIC DNA]</scope>
    <source>
        <strain evidence="3">7G8</strain>
    </source>
</reference>
<dbReference type="Pfam" id="PF04969">
    <property type="entry name" value="CS"/>
    <property type="match status" value="1"/>
</dbReference>
<evidence type="ECO:0000313" key="2">
    <source>
        <dbReference type="EMBL" id="EUR80408.1"/>
    </source>
</evidence>
<feature type="domain" description="CS" evidence="1">
    <location>
        <begin position="115"/>
        <end position="239"/>
    </location>
</feature>
<dbReference type="Proteomes" id="UP000030688">
    <property type="component" value="Unassembled WGS sequence"/>
</dbReference>
<dbReference type="InterPro" id="IPR007052">
    <property type="entry name" value="CS_dom"/>
</dbReference>
<dbReference type="PROSITE" id="PS51203">
    <property type="entry name" value="CS"/>
    <property type="match status" value="1"/>
</dbReference>
<proteinExistence type="predicted"/>
<evidence type="ECO:0000259" key="1">
    <source>
        <dbReference type="PROSITE" id="PS51203"/>
    </source>
</evidence>
<dbReference type="InterPro" id="IPR008978">
    <property type="entry name" value="HSP20-like_chaperone"/>
</dbReference>
<dbReference type="EMBL" id="KE123583">
    <property type="protein sequence ID" value="EUR80408.1"/>
    <property type="molecule type" value="Genomic_DNA"/>
</dbReference>
<name>W7FE96_PLAF8</name>
<reference evidence="2 3" key="2">
    <citation type="submission" date="2013-02" db="EMBL/GenBank/DDBJ databases">
        <title>The Genome Sequence of Plasmodium falciparum 7G8.</title>
        <authorList>
            <consortium name="The Broad Institute Genome Sequencing Platform"/>
            <consortium name="The Broad Institute Genome Sequencing Center for Infectious Disease"/>
            <person name="Neafsey D."/>
            <person name="Cheeseman I."/>
            <person name="Volkman S."/>
            <person name="Adams J."/>
            <person name="Walker B."/>
            <person name="Young S.K."/>
            <person name="Zeng Q."/>
            <person name="Gargeya S."/>
            <person name="Fitzgerald M."/>
            <person name="Haas B."/>
            <person name="Abouelleil A."/>
            <person name="Alvarado L."/>
            <person name="Arachchi H.M."/>
            <person name="Berlin A.M."/>
            <person name="Chapman S.B."/>
            <person name="Dewar J."/>
            <person name="Goldberg J."/>
            <person name="Griggs A."/>
            <person name="Gujja S."/>
            <person name="Hansen M."/>
            <person name="Howarth C."/>
            <person name="Imamovic A."/>
            <person name="Larimer J."/>
            <person name="McCowan C."/>
            <person name="Murphy C."/>
            <person name="Neiman D."/>
            <person name="Pearson M."/>
            <person name="Priest M."/>
            <person name="Roberts A."/>
            <person name="Saif S."/>
            <person name="Shea T."/>
            <person name="Sisk P."/>
            <person name="Sykes S."/>
            <person name="Wortman J."/>
            <person name="Nusbaum C."/>
            <person name="Birren B."/>
        </authorList>
    </citation>
    <scope>NUCLEOTIDE SEQUENCE [LARGE SCALE GENOMIC DNA]</scope>
    <source>
        <strain evidence="2 3">7G8</strain>
    </source>
</reference>
<accession>W7FE96</accession>
<dbReference type="AlphaFoldDB" id="W7FE96"/>
<dbReference type="Gene3D" id="2.60.40.790">
    <property type="match status" value="1"/>
</dbReference>
<sequence length="242" mass="29593">MIKSSPCNEVVDEASQRRREEIIRKTEEYERRKELEIKSDFLLKKLENEMKYDPNHYMWKDLYPQLSEHHKNKTDKYFENLKKEMSENKCSRGYTDNIKKKQSMKGYDIGEKIEGRTTYYIWYENMFSFSLYFFLRPYIKKKHILIDIDNNFFSLTINKHNIIKDIFNHPINSSDSIWSLTDNEDNHFMENEMNEMQFPVYDITNIQDEEIQKFIKSKYALVYNIYKDNNHKYMWGSIFKSS</sequence>
<evidence type="ECO:0000313" key="3">
    <source>
        <dbReference type="Proteomes" id="UP000030688"/>
    </source>
</evidence>
<dbReference type="SUPFAM" id="SSF49764">
    <property type="entry name" value="HSP20-like chaperones"/>
    <property type="match status" value="1"/>
</dbReference>
<protein>
    <recommendedName>
        <fullName evidence="1">CS domain-containing protein</fullName>
    </recommendedName>
</protein>
<gene>
    <name evidence="2" type="ORF">PFBG_00415</name>
</gene>
<organism evidence="2 3">
    <name type="scientific">Plasmodium falciparum (isolate 7G8)</name>
    <dbReference type="NCBI Taxonomy" id="57266"/>
    <lineage>
        <taxon>Eukaryota</taxon>
        <taxon>Sar</taxon>
        <taxon>Alveolata</taxon>
        <taxon>Apicomplexa</taxon>
        <taxon>Aconoidasida</taxon>
        <taxon>Haemosporida</taxon>
        <taxon>Plasmodiidae</taxon>
        <taxon>Plasmodium</taxon>
        <taxon>Plasmodium (Laverania)</taxon>
    </lineage>
</organism>